<accession>A0ABP8X0M4</accession>
<keyword evidence="3" id="KW-1185">Reference proteome</keyword>
<organism evidence="2 3">
    <name type="scientific">Promicromonospora umidemergens</name>
    <dbReference type="NCBI Taxonomy" id="629679"/>
    <lineage>
        <taxon>Bacteria</taxon>
        <taxon>Bacillati</taxon>
        <taxon>Actinomycetota</taxon>
        <taxon>Actinomycetes</taxon>
        <taxon>Micrococcales</taxon>
        <taxon>Promicromonosporaceae</taxon>
        <taxon>Promicromonospora</taxon>
    </lineage>
</organism>
<keyword evidence="1" id="KW-0472">Membrane</keyword>
<dbReference type="RefSeq" id="WP_253875950.1">
    <property type="nucleotide sequence ID" value="NZ_BAABHM010000010.1"/>
</dbReference>
<reference evidence="3" key="1">
    <citation type="journal article" date="2019" name="Int. J. Syst. Evol. Microbiol.">
        <title>The Global Catalogue of Microorganisms (GCM) 10K type strain sequencing project: providing services to taxonomists for standard genome sequencing and annotation.</title>
        <authorList>
            <consortium name="The Broad Institute Genomics Platform"/>
            <consortium name="The Broad Institute Genome Sequencing Center for Infectious Disease"/>
            <person name="Wu L."/>
            <person name="Ma J."/>
        </authorList>
    </citation>
    <scope>NUCLEOTIDE SEQUENCE [LARGE SCALE GENOMIC DNA]</scope>
    <source>
        <strain evidence="3">JCM 17975</strain>
    </source>
</reference>
<name>A0ABP8X0M4_9MICO</name>
<gene>
    <name evidence="2" type="ORF">GCM10023198_17540</name>
</gene>
<keyword evidence="1" id="KW-1133">Transmembrane helix</keyword>
<feature type="transmembrane region" description="Helical" evidence="1">
    <location>
        <begin position="21"/>
        <end position="41"/>
    </location>
</feature>
<evidence type="ECO:0000256" key="1">
    <source>
        <dbReference type="SAM" id="Phobius"/>
    </source>
</evidence>
<dbReference type="Proteomes" id="UP001500843">
    <property type="component" value="Unassembled WGS sequence"/>
</dbReference>
<sequence>MNKKQDAANAAVNRSARPAMYAFVAAIVLCVVGVVLVGTAPDLFAALGGWVTVIVILFLIAVLAGLAIVRSTNRNADRTGDGPDA</sequence>
<comment type="caution">
    <text evidence="2">The sequence shown here is derived from an EMBL/GenBank/DDBJ whole genome shotgun (WGS) entry which is preliminary data.</text>
</comment>
<evidence type="ECO:0000313" key="2">
    <source>
        <dbReference type="EMBL" id="GAA4697814.1"/>
    </source>
</evidence>
<dbReference type="EMBL" id="BAABHM010000010">
    <property type="protein sequence ID" value="GAA4697814.1"/>
    <property type="molecule type" value="Genomic_DNA"/>
</dbReference>
<evidence type="ECO:0000313" key="3">
    <source>
        <dbReference type="Proteomes" id="UP001500843"/>
    </source>
</evidence>
<protein>
    <submittedName>
        <fullName evidence="2">Uncharacterized protein</fullName>
    </submittedName>
</protein>
<proteinExistence type="predicted"/>
<feature type="transmembrane region" description="Helical" evidence="1">
    <location>
        <begin position="47"/>
        <end position="69"/>
    </location>
</feature>
<keyword evidence="1" id="KW-0812">Transmembrane</keyword>